<evidence type="ECO:0000259" key="1">
    <source>
        <dbReference type="Pfam" id="PF04773"/>
    </source>
</evidence>
<dbReference type="Pfam" id="PF09136">
    <property type="entry name" value="Glucodextran_B"/>
    <property type="match status" value="1"/>
</dbReference>
<dbReference type="PANTHER" id="PTHR38731">
    <property type="entry name" value="LIPL45-RELATED LIPOPROTEIN-RELATED"/>
    <property type="match status" value="1"/>
</dbReference>
<dbReference type="Gene3D" id="2.60.120.1440">
    <property type="match status" value="1"/>
</dbReference>
<sequence length="774" mass="82997">MRTGILKVMALTFLIVAIGTGGARGVRANQLNAPMPVIEFQAGDTLRELAAQYLQDPDLWPVVLTLNGILSPAQVVPGVQLRMPVEQVRAADVALTASLDAIQKANAEGAQIFAPVEIDSAINNREQAGLQRAVGEWEDVVALSDIATGFAQEALAISVAQRDRSAEAVVSDVQGSVEGRSPAEPTWSGRTLNDVLVEFERMRTLSNSTTQITFRDLSRLRLNANSNATIQRMRSDPLTGGEVTKVSLVNGDFYALLNQLSDNTSFEIDVPGVKTTTDSTDFWIKNDQKGARFVNYDGPDLAIQQGKNTIMVGANEGVVLSGGDAKRADVLGAVDLTRPAAEAIAYAGQVDLAWAVVQDAKGYWLEVARDPGFNQMQVSEWAIPEAGFKARDLAPGDYHWRVAAIDLLGLPGSWSHPRVFTMRIDETPPFLTVLSPATDSLVTSSQVEFLGVTEADAILNLNGERLEPGADGSFAATLTLEPGENQIRVDAQDPAGNRTTRAISVVYRPVEQVSITFSDQIPRSGQALATRTEQISVWGFSTAAPGADMVVIGSEAETVRSRIGPDGGFRFSVPVNEEPSTYRVEILSPTGAVEGRAAFSALQDRTPPDLDLDLPPPQATGEPELRLEGDAGDAVRLMLNDAPLAMQDGRFLIDAELEPGQNVFELVAEDAVGNLRVLRLETLLDVDPPQIINVDLGRPNGANGPIELKVEATDASGLRQAASYVLRIGDVEREGFLRCNAAQNICSASLPAEPGELELVELIIEDYAGNAAYE</sequence>
<dbReference type="PANTHER" id="PTHR38731:SF1">
    <property type="entry name" value="FECR PROTEIN DOMAIN-CONTAINING PROTEIN"/>
    <property type="match status" value="1"/>
</dbReference>
<accession>A0ABZ2XUM7</accession>
<reference evidence="2 3" key="1">
    <citation type="submission" date="2023-04" db="EMBL/GenBank/DDBJ databases">
        <title>Complete genome sequence of Alisedimentitalea scapharcae.</title>
        <authorList>
            <person name="Rong J.-C."/>
            <person name="Yi M.-L."/>
            <person name="Zhao Q."/>
        </authorList>
    </citation>
    <scope>NUCLEOTIDE SEQUENCE [LARGE SCALE GENOMIC DNA]</scope>
    <source>
        <strain evidence="2 3">KCTC 42119</strain>
    </source>
</reference>
<dbReference type="InterPro" id="IPR013783">
    <property type="entry name" value="Ig-like_fold"/>
</dbReference>
<dbReference type="EMBL" id="CP123584">
    <property type="protein sequence ID" value="WZK89652.1"/>
    <property type="molecule type" value="Genomic_DNA"/>
</dbReference>
<dbReference type="InterPro" id="IPR006860">
    <property type="entry name" value="FecR"/>
</dbReference>
<organism evidence="2 3">
    <name type="scientific">Aliisedimentitalea scapharcae</name>
    <dbReference type="NCBI Taxonomy" id="1524259"/>
    <lineage>
        <taxon>Bacteria</taxon>
        <taxon>Pseudomonadati</taxon>
        <taxon>Pseudomonadota</taxon>
        <taxon>Alphaproteobacteria</taxon>
        <taxon>Rhodobacterales</taxon>
        <taxon>Roseobacteraceae</taxon>
        <taxon>Aliisedimentitalea</taxon>
    </lineage>
</organism>
<feature type="domain" description="FecR protein" evidence="1">
    <location>
        <begin position="201"/>
        <end position="294"/>
    </location>
</feature>
<name>A0ABZ2XUM7_9RHOB</name>
<dbReference type="Gene3D" id="2.60.40.10">
    <property type="entry name" value="Immunoglobulins"/>
    <property type="match status" value="3"/>
</dbReference>
<proteinExistence type="predicted"/>
<dbReference type="Pfam" id="PF04773">
    <property type="entry name" value="FecR"/>
    <property type="match status" value="1"/>
</dbReference>
<evidence type="ECO:0000313" key="2">
    <source>
        <dbReference type="EMBL" id="WZK89652.1"/>
    </source>
</evidence>
<protein>
    <submittedName>
        <fullName evidence="2">FecR domain-containing protein</fullName>
    </submittedName>
</protein>
<keyword evidence="3" id="KW-1185">Reference proteome</keyword>
<evidence type="ECO:0000313" key="3">
    <source>
        <dbReference type="Proteomes" id="UP001623232"/>
    </source>
</evidence>
<gene>
    <name evidence="2" type="ORF">QEZ52_03610</name>
</gene>
<dbReference type="Proteomes" id="UP001623232">
    <property type="component" value="Chromosome"/>
</dbReference>
<dbReference type="RefSeq" id="WP_406648051.1">
    <property type="nucleotide sequence ID" value="NZ_CP123584.1"/>
</dbReference>